<dbReference type="InterPro" id="IPR012349">
    <property type="entry name" value="Split_barrel_FMN-bd"/>
</dbReference>
<reference evidence="1" key="1">
    <citation type="journal article" date="2016" name="Front. Microbiol.">
        <title>Genome Sequence of the Piezophilic, Mesophilic Sulfate-Reducing Bacterium Desulfovibrio indicus J2T.</title>
        <authorList>
            <person name="Cao J."/>
            <person name="Maignien L."/>
            <person name="Shao Z."/>
            <person name="Alain K."/>
            <person name="Jebbar M."/>
        </authorList>
    </citation>
    <scope>NUCLEOTIDE SEQUENCE</scope>
    <source>
        <strain evidence="1">NBRC 103626</strain>
    </source>
</reference>
<protein>
    <recommendedName>
        <fullName evidence="3">Pyridoxamine 5'-phosphate oxidase</fullName>
    </recommendedName>
</protein>
<dbReference type="SUPFAM" id="SSF50475">
    <property type="entry name" value="FMN-binding split barrel"/>
    <property type="match status" value="1"/>
</dbReference>
<name>A0AA37HJV0_9HYPH</name>
<comment type="caution">
    <text evidence="1">The sequence shown here is derived from an EMBL/GenBank/DDBJ whole genome shotgun (WGS) entry which is preliminary data.</text>
</comment>
<evidence type="ECO:0000313" key="1">
    <source>
        <dbReference type="EMBL" id="GJD77149.1"/>
    </source>
</evidence>
<gene>
    <name evidence="1" type="ORF">NBEOAGPD_0352</name>
</gene>
<dbReference type="EMBL" id="BPQM01000007">
    <property type="protein sequence ID" value="GJD77149.1"/>
    <property type="molecule type" value="Genomic_DNA"/>
</dbReference>
<proteinExistence type="predicted"/>
<dbReference type="Proteomes" id="UP001055108">
    <property type="component" value="Unassembled WGS sequence"/>
</dbReference>
<evidence type="ECO:0008006" key="3">
    <source>
        <dbReference type="Google" id="ProtNLM"/>
    </source>
</evidence>
<evidence type="ECO:0000313" key="2">
    <source>
        <dbReference type="Proteomes" id="UP001055108"/>
    </source>
</evidence>
<accession>A0AA37HJV0</accession>
<keyword evidence="2" id="KW-1185">Reference proteome</keyword>
<reference evidence="1" key="2">
    <citation type="submission" date="2021-08" db="EMBL/GenBank/DDBJ databases">
        <authorList>
            <person name="Tani A."/>
            <person name="Ola A."/>
            <person name="Ogura Y."/>
            <person name="Katsura K."/>
            <person name="Hayashi T."/>
        </authorList>
    </citation>
    <scope>NUCLEOTIDE SEQUENCE</scope>
    <source>
        <strain evidence="1">NBRC 103626</strain>
    </source>
</reference>
<dbReference type="PANTHER" id="PTHR39336">
    <property type="entry name" value="PYRIDOXAMINE PHOSPHATE OXIDASE FAMILY PROTEIN (AFU_ORTHOLOGUE AFUA_6G11440)"/>
    <property type="match status" value="1"/>
</dbReference>
<organism evidence="1 2">
    <name type="scientific">Methylobacterium gregans</name>
    <dbReference type="NCBI Taxonomy" id="374424"/>
    <lineage>
        <taxon>Bacteria</taxon>
        <taxon>Pseudomonadati</taxon>
        <taxon>Pseudomonadota</taxon>
        <taxon>Alphaproteobacteria</taxon>
        <taxon>Hyphomicrobiales</taxon>
        <taxon>Methylobacteriaceae</taxon>
        <taxon>Methylobacterium</taxon>
    </lineage>
</organism>
<dbReference type="AlphaFoldDB" id="A0AA37HJV0"/>
<dbReference type="Gene3D" id="2.30.110.10">
    <property type="entry name" value="Electron Transport, Fmn-binding Protein, Chain A"/>
    <property type="match status" value="1"/>
</dbReference>
<dbReference type="PANTHER" id="PTHR39336:SF1">
    <property type="entry name" value="PYRIDOXAMINE PHOSPHATE OXIDASE FAMILY PROTEIN (AFU_ORTHOLOGUE AFUA_6G11440)"/>
    <property type="match status" value="1"/>
</dbReference>
<sequence length="184" mass="19743">MAKQFREIGDTLKNFIASQKIFFTGSAASGSRVNISPRSTDHLHVLGPNEVAYLDLTGSGSETAAHVKADGALTLMLCAFDGTPMILRLYGKGRIALRGTPAYAAFLDRLYGGAEPPGARQIVCLDIDLVQTSCGFAVPLFDHVGERSVLDRWAEAKGEEGLRAYRAEKNAVSIDGLPTGFRDP</sequence>